<feature type="transmembrane region" description="Helical" evidence="1">
    <location>
        <begin position="39"/>
        <end position="56"/>
    </location>
</feature>
<feature type="transmembrane region" description="Helical" evidence="1">
    <location>
        <begin position="68"/>
        <end position="90"/>
    </location>
</feature>
<protein>
    <submittedName>
        <fullName evidence="3">DMT family transporter</fullName>
    </submittedName>
</protein>
<dbReference type="SUPFAM" id="SSF103481">
    <property type="entry name" value="Multidrug resistance efflux transporter EmrE"/>
    <property type="match status" value="2"/>
</dbReference>
<feature type="domain" description="EamA" evidence="2">
    <location>
        <begin position="149"/>
        <end position="275"/>
    </location>
</feature>
<keyword evidence="1" id="KW-0472">Membrane</keyword>
<gene>
    <name evidence="3" type="ORF">ABS361_03510</name>
</gene>
<sequence>MPRIGSHAYGATLVAIAAVLWSTAGIYVRLVPVDTWTMLGWRSFFAGLALGALVIGRERRNTLRAFGGIGRPGLWAIPLGVVSMASYVIALKLTSVANVMVIYATVPFVAAAIAWMWIGERTSTRVLAACAIALVGIAISVGGAGSLQDLAGIGASFVMTVAFAVQLVMARKYPKLDMGVIKTASGLICAALCVPFASTVVPGPVDLTLLALFGVTTTGLAYLLFLTGGRYIPSAEAGLIGLGDMVLGPLWVWMLFAERPNDATLVGGALVLVAMGYYFLGQFRPAEPRPA</sequence>
<feature type="transmembrane region" description="Helical" evidence="1">
    <location>
        <begin position="125"/>
        <end position="144"/>
    </location>
</feature>
<dbReference type="PANTHER" id="PTHR22911:SF135">
    <property type="entry name" value="BLR4310 PROTEIN"/>
    <property type="match status" value="1"/>
</dbReference>
<feature type="transmembrane region" description="Helical" evidence="1">
    <location>
        <begin position="150"/>
        <end position="168"/>
    </location>
</feature>
<keyword evidence="1" id="KW-0812">Transmembrane</keyword>
<evidence type="ECO:0000259" key="2">
    <source>
        <dbReference type="Pfam" id="PF00892"/>
    </source>
</evidence>
<dbReference type="InterPro" id="IPR037185">
    <property type="entry name" value="EmrE-like"/>
</dbReference>
<dbReference type="InterPro" id="IPR000620">
    <property type="entry name" value="EamA_dom"/>
</dbReference>
<accession>A0AAU7XEF4</accession>
<organism evidence="3">
    <name type="scientific">Methyloraptor flagellatus</name>
    <dbReference type="NCBI Taxonomy" id="3162530"/>
    <lineage>
        <taxon>Bacteria</taxon>
        <taxon>Pseudomonadati</taxon>
        <taxon>Pseudomonadota</taxon>
        <taxon>Alphaproteobacteria</taxon>
        <taxon>Hyphomicrobiales</taxon>
        <taxon>Ancalomicrobiaceae</taxon>
        <taxon>Methyloraptor</taxon>
    </lineage>
</organism>
<feature type="transmembrane region" description="Helical" evidence="1">
    <location>
        <begin position="7"/>
        <end position="27"/>
    </location>
</feature>
<dbReference type="Pfam" id="PF00892">
    <property type="entry name" value="EamA"/>
    <property type="match status" value="2"/>
</dbReference>
<dbReference type="KEGG" id="mflg:ABS361_03510"/>
<feature type="transmembrane region" description="Helical" evidence="1">
    <location>
        <begin position="96"/>
        <end position="118"/>
    </location>
</feature>
<proteinExistence type="predicted"/>
<feature type="transmembrane region" description="Helical" evidence="1">
    <location>
        <begin position="207"/>
        <end position="225"/>
    </location>
</feature>
<dbReference type="GO" id="GO:0016020">
    <property type="term" value="C:membrane"/>
    <property type="evidence" value="ECO:0007669"/>
    <property type="project" value="InterPro"/>
</dbReference>
<feature type="domain" description="EamA" evidence="2">
    <location>
        <begin position="9"/>
        <end position="140"/>
    </location>
</feature>
<dbReference type="PANTHER" id="PTHR22911">
    <property type="entry name" value="ACYL-MALONYL CONDENSING ENZYME-RELATED"/>
    <property type="match status" value="1"/>
</dbReference>
<dbReference type="EMBL" id="CP158568">
    <property type="protein sequence ID" value="XBY45364.1"/>
    <property type="molecule type" value="Genomic_DNA"/>
</dbReference>
<keyword evidence="1" id="KW-1133">Transmembrane helix</keyword>
<dbReference type="RefSeq" id="WP_407050457.1">
    <property type="nucleotide sequence ID" value="NZ_CP158568.1"/>
</dbReference>
<reference evidence="3" key="1">
    <citation type="submission" date="2024-06" db="EMBL/GenBank/DDBJ databases">
        <title>Methylostella associata gen. nov., sp. nov., a novel Ancalomicrobiaceae-affiliated facultatively methylotrophic bacteria that feed on methanotrophs of the genus Methylococcus.</title>
        <authorList>
            <person name="Saltykova V."/>
            <person name="Danilova O.V."/>
            <person name="Oshkin I.Y."/>
            <person name="Belova S.E."/>
            <person name="Pimenov N.V."/>
            <person name="Dedysh S.N."/>
        </authorList>
    </citation>
    <scope>NUCLEOTIDE SEQUENCE</scope>
    <source>
        <strain evidence="3">S20</strain>
    </source>
</reference>
<feature type="transmembrane region" description="Helical" evidence="1">
    <location>
        <begin position="237"/>
        <end position="257"/>
    </location>
</feature>
<evidence type="ECO:0000256" key="1">
    <source>
        <dbReference type="SAM" id="Phobius"/>
    </source>
</evidence>
<dbReference type="AlphaFoldDB" id="A0AAU7XEF4"/>
<name>A0AAU7XEF4_9HYPH</name>
<feature type="transmembrane region" description="Helical" evidence="1">
    <location>
        <begin position="263"/>
        <end position="280"/>
    </location>
</feature>
<feature type="transmembrane region" description="Helical" evidence="1">
    <location>
        <begin position="180"/>
        <end position="201"/>
    </location>
</feature>
<evidence type="ECO:0000313" key="3">
    <source>
        <dbReference type="EMBL" id="XBY45364.1"/>
    </source>
</evidence>